<dbReference type="EMBL" id="JABSTR010000007">
    <property type="protein sequence ID" value="KAH9375212.1"/>
    <property type="molecule type" value="Genomic_DNA"/>
</dbReference>
<proteinExistence type="predicted"/>
<protein>
    <submittedName>
        <fullName evidence="1">Uncharacterized protein</fullName>
    </submittedName>
</protein>
<evidence type="ECO:0000313" key="2">
    <source>
        <dbReference type="Proteomes" id="UP000821853"/>
    </source>
</evidence>
<reference evidence="1 2" key="1">
    <citation type="journal article" date="2020" name="Cell">
        <title>Large-Scale Comparative Analyses of Tick Genomes Elucidate Their Genetic Diversity and Vector Capacities.</title>
        <authorList>
            <consortium name="Tick Genome and Microbiome Consortium (TIGMIC)"/>
            <person name="Jia N."/>
            <person name="Wang J."/>
            <person name="Shi W."/>
            <person name="Du L."/>
            <person name="Sun Y."/>
            <person name="Zhan W."/>
            <person name="Jiang J.F."/>
            <person name="Wang Q."/>
            <person name="Zhang B."/>
            <person name="Ji P."/>
            <person name="Bell-Sakyi L."/>
            <person name="Cui X.M."/>
            <person name="Yuan T.T."/>
            <person name="Jiang B.G."/>
            <person name="Yang W.F."/>
            <person name="Lam T.T."/>
            <person name="Chang Q.C."/>
            <person name="Ding S.J."/>
            <person name="Wang X.J."/>
            <person name="Zhu J.G."/>
            <person name="Ruan X.D."/>
            <person name="Zhao L."/>
            <person name="Wei J.T."/>
            <person name="Ye R.Z."/>
            <person name="Que T.C."/>
            <person name="Du C.H."/>
            <person name="Zhou Y.H."/>
            <person name="Cheng J.X."/>
            <person name="Dai P.F."/>
            <person name="Guo W.B."/>
            <person name="Han X.H."/>
            <person name="Huang E.J."/>
            <person name="Li L.F."/>
            <person name="Wei W."/>
            <person name="Gao Y.C."/>
            <person name="Liu J.Z."/>
            <person name="Shao H.Z."/>
            <person name="Wang X."/>
            <person name="Wang C.C."/>
            <person name="Yang T.C."/>
            <person name="Huo Q.B."/>
            <person name="Li W."/>
            <person name="Chen H.Y."/>
            <person name="Chen S.E."/>
            <person name="Zhou L.G."/>
            <person name="Ni X.B."/>
            <person name="Tian J.H."/>
            <person name="Sheng Y."/>
            <person name="Liu T."/>
            <person name="Pan Y.S."/>
            <person name="Xia L.Y."/>
            <person name="Li J."/>
            <person name="Zhao F."/>
            <person name="Cao W.C."/>
        </authorList>
    </citation>
    <scope>NUCLEOTIDE SEQUENCE [LARGE SCALE GENOMIC DNA]</scope>
    <source>
        <strain evidence="1">HaeL-2018</strain>
    </source>
</reference>
<dbReference type="AlphaFoldDB" id="A0A9J6GM12"/>
<accession>A0A9J6GM12</accession>
<organism evidence="1 2">
    <name type="scientific">Haemaphysalis longicornis</name>
    <name type="common">Bush tick</name>
    <dbReference type="NCBI Taxonomy" id="44386"/>
    <lineage>
        <taxon>Eukaryota</taxon>
        <taxon>Metazoa</taxon>
        <taxon>Ecdysozoa</taxon>
        <taxon>Arthropoda</taxon>
        <taxon>Chelicerata</taxon>
        <taxon>Arachnida</taxon>
        <taxon>Acari</taxon>
        <taxon>Parasitiformes</taxon>
        <taxon>Ixodida</taxon>
        <taxon>Ixodoidea</taxon>
        <taxon>Ixodidae</taxon>
        <taxon>Haemaphysalinae</taxon>
        <taxon>Haemaphysalis</taxon>
    </lineage>
</organism>
<sequence>MKEAKEFYYNHTLSTFIKDNPSKFWKTICPIRSDAQSFFIDDQPCSDASVISEAFNIFSNPCLSLKMA</sequence>
<comment type="caution">
    <text evidence="1">The sequence shown here is derived from an EMBL/GenBank/DDBJ whole genome shotgun (WGS) entry which is preliminary data.</text>
</comment>
<evidence type="ECO:0000313" key="1">
    <source>
        <dbReference type="EMBL" id="KAH9375212.1"/>
    </source>
</evidence>
<name>A0A9J6GM12_HAELO</name>
<keyword evidence="2" id="KW-1185">Reference proteome</keyword>
<dbReference type="VEuPathDB" id="VectorBase:HLOH_057742"/>
<gene>
    <name evidence="1" type="ORF">HPB48_012890</name>
</gene>
<dbReference type="Proteomes" id="UP000821853">
    <property type="component" value="Chromosome 5"/>
</dbReference>